<gene>
    <name evidence="2" type="ORF">PCOR1329_LOCUS10994</name>
</gene>
<evidence type="ECO:0000256" key="1">
    <source>
        <dbReference type="SAM" id="MobiDB-lite"/>
    </source>
</evidence>
<dbReference type="EMBL" id="CAUYUJ010003139">
    <property type="protein sequence ID" value="CAK0804064.1"/>
    <property type="molecule type" value="Genomic_DNA"/>
</dbReference>
<feature type="region of interest" description="Disordered" evidence="1">
    <location>
        <begin position="73"/>
        <end position="109"/>
    </location>
</feature>
<feature type="non-terminal residue" evidence="2">
    <location>
        <position position="136"/>
    </location>
</feature>
<reference evidence="2" key="1">
    <citation type="submission" date="2023-10" db="EMBL/GenBank/DDBJ databases">
        <authorList>
            <person name="Chen Y."/>
            <person name="Shah S."/>
            <person name="Dougan E. K."/>
            <person name="Thang M."/>
            <person name="Chan C."/>
        </authorList>
    </citation>
    <scope>NUCLEOTIDE SEQUENCE [LARGE SCALE GENOMIC DNA]</scope>
</reference>
<feature type="compositionally biased region" description="Low complexity" evidence="1">
    <location>
        <begin position="73"/>
        <end position="83"/>
    </location>
</feature>
<proteinExistence type="predicted"/>
<feature type="non-terminal residue" evidence="2">
    <location>
        <position position="1"/>
    </location>
</feature>
<dbReference type="Proteomes" id="UP001189429">
    <property type="component" value="Unassembled WGS sequence"/>
</dbReference>
<organism evidence="2 3">
    <name type="scientific">Prorocentrum cordatum</name>
    <dbReference type="NCBI Taxonomy" id="2364126"/>
    <lineage>
        <taxon>Eukaryota</taxon>
        <taxon>Sar</taxon>
        <taxon>Alveolata</taxon>
        <taxon>Dinophyceae</taxon>
        <taxon>Prorocentrales</taxon>
        <taxon>Prorocentraceae</taxon>
        <taxon>Prorocentrum</taxon>
    </lineage>
</organism>
<accession>A0ABN9QDT0</accession>
<name>A0ABN9QDT0_9DINO</name>
<feature type="compositionally biased region" description="Low complexity" evidence="1">
    <location>
        <begin position="91"/>
        <end position="104"/>
    </location>
</feature>
<comment type="caution">
    <text evidence="2">The sequence shown here is derived from an EMBL/GenBank/DDBJ whole genome shotgun (WGS) entry which is preliminary data.</text>
</comment>
<feature type="compositionally biased region" description="Gly residues" evidence="1">
    <location>
        <begin position="1"/>
        <end position="18"/>
    </location>
</feature>
<protein>
    <submittedName>
        <fullName evidence="2">Uncharacterized protein</fullName>
    </submittedName>
</protein>
<sequence>PDAFGLFGGGGPSGGAGAEPGLPPEAAAAARDRGFPFVAIRRGPGTDHRRGPSATGCCGPRCPWAPAPAASAAWQSRRAPPGRCARRTTRRAAATAATSSGPGRPWRRCASRDGMPRWCGQSGDENWRLECSAPPG</sequence>
<keyword evidence="3" id="KW-1185">Reference proteome</keyword>
<feature type="region of interest" description="Disordered" evidence="1">
    <location>
        <begin position="1"/>
        <end position="28"/>
    </location>
</feature>
<evidence type="ECO:0000313" key="3">
    <source>
        <dbReference type="Proteomes" id="UP001189429"/>
    </source>
</evidence>
<evidence type="ECO:0000313" key="2">
    <source>
        <dbReference type="EMBL" id="CAK0804064.1"/>
    </source>
</evidence>